<dbReference type="SUPFAM" id="SSF53850">
    <property type="entry name" value="Periplasmic binding protein-like II"/>
    <property type="match status" value="1"/>
</dbReference>
<dbReference type="InterPro" id="IPR006059">
    <property type="entry name" value="SBP"/>
</dbReference>
<gene>
    <name evidence="7" type="ORF">GCM10007368_23280</name>
</gene>
<protein>
    <submittedName>
        <fullName evidence="7">Sugar ABC transporter substrate-binding protein</fullName>
    </submittedName>
</protein>
<dbReference type="PANTHER" id="PTHR43649:SF33">
    <property type="entry name" value="POLYGALACTURONAN_RHAMNOGALACTURONAN-BINDING PROTEIN YTCQ"/>
    <property type="match status" value="1"/>
</dbReference>
<dbReference type="EMBL" id="BMDG01000007">
    <property type="protein sequence ID" value="GGI08860.1"/>
    <property type="molecule type" value="Genomic_DNA"/>
</dbReference>
<keyword evidence="1" id="KW-1003">Cell membrane</keyword>
<evidence type="ECO:0000256" key="2">
    <source>
        <dbReference type="ARBA" id="ARBA00022729"/>
    </source>
</evidence>
<name>A0ABQ2B5Z4_9MICO</name>
<evidence type="ECO:0000313" key="7">
    <source>
        <dbReference type="EMBL" id="GGI08860.1"/>
    </source>
</evidence>
<evidence type="ECO:0000256" key="3">
    <source>
        <dbReference type="ARBA" id="ARBA00023136"/>
    </source>
</evidence>
<dbReference type="Pfam" id="PF01547">
    <property type="entry name" value="SBP_bac_1"/>
    <property type="match status" value="1"/>
</dbReference>
<feature type="signal peptide" evidence="6">
    <location>
        <begin position="1"/>
        <end position="19"/>
    </location>
</feature>
<keyword evidence="3" id="KW-0472">Membrane</keyword>
<dbReference type="Proteomes" id="UP000632535">
    <property type="component" value="Unassembled WGS sequence"/>
</dbReference>
<dbReference type="InterPro" id="IPR050490">
    <property type="entry name" value="Bact_solute-bd_prot1"/>
</dbReference>
<evidence type="ECO:0000256" key="5">
    <source>
        <dbReference type="ARBA" id="ARBA00023288"/>
    </source>
</evidence>
<dbReference type="RefSeq" id="WP_188523874.1">
    <property type="nucleotide sequence ID" value="NZ_BMDG01000007.1"/>
</dbReference>
<evidence type="ECO:0000256" key="4">
    <source>
        <dbReference type="ARBA" id="ARBA00023139"/>
    </source>
</evidence>
<proteinExistence type="predicted"/>
<evidence type="ECO:0000256" key="1">
    <source>
        <dbReference type="ARBA" id="ARBA00022475"/>
    </source>
</evidence>
<keyword evidence="8" id="KW-1185">Reference proteome</keyword>
<evidence type="ECO:0000256" key="6">
    <source>
        <dbReference type="SAM" id="SignalP"/>
    </source>
</evidence>
<dbReference type="PROSITE" id="PS51257">
    <property type="entry name" value="PROKAR_LIPOPROTEIN"/>
    <property type="match status" value="1"/>
</dbReference>
<keyword evidence="5" id="KW-0449">Lipoprotein</keyword>
<comment type="caution">
    <text evidence="7">The sequence shown here is derived from an EMBL/GenBank/DDBJ whole genome shotgun (WGS) entry which is preliminary data.</text>
</comment>
<keyword evidence="4" id="KW-0564">Palmitate</keyword>
<evidence type="ECO:0000313" key="8">
    <source>
        <dbReference type="Proteomes" id="UP000632535"/>
    </source>
</evidence>
<reference evidence="8" key="1">
    <citation type="journal article" date="2019" name="Int. J. Syst. Evol. Microbiol.">
        <title>The Global Catalogue of Microorganisms (GCM) 10K type strain sequencing project: providing services to taxonomists for standard genome sequencing and annotation.</title>
        <authorList>
            <consortium name="The Broad Institute Genomics Platform"/>
            <consortium name="The Broad Institute Genome Sequencing Center for Infectious Disease"/>
            <person name="Wu L."/>
            <person name="Ma J."/>
        </authorList>
    </citation>
    <scope>NUCLEOTIDE SEQUENCE [LARGE SCALE GENOMIC DNA]</scope>
    <source>
        <strain evidence="8">CCM 8653</strain>
    </source>
</reference>
<organism evidence="7 8">
    <name type="scientific">Isoptericola cucumis</name>
    <dbReference type="NCBI Taxonomy" id="1776856"/>
    <lineage>
        <taxon>Bacteria</taxon>
        <taxon>Bacillati</taxon>
        <taxon>Actinomycetota</taxon>
        <taxon>Actinomycetes</taxon>
        <taxon>Micrococcales</taxon>
        <taxon>Promicromonosporaceae</taxon>
        <taxon>Isoptericola</taxon>
    </lineage>
</organism>
<sequence length="434" mass="45883">MRKPVQVAATASALALVLAACSGGDGQDEDAGAADGPVTLDYWAWGTAQKPMVDAWNATHPDIQVKHTDAGGGTDSSAKLVTATRAENAPDVAIVEYNTLPAMIVAGVAADISEHADGLESEFAPGVWNQVTFDGATYGVPQDAGPQALTYNKARFDELGIDVPTTWDDFAAAAEKVHEADPDAYLTTYAPAEFGGFAGYAQQAGAEWWTVDGDAWTVDFDDDASVAVADYWQDLVDRDLVLAEPMLTPEWNAKVNKGEVLSWPAGLWAAGVLYGVAEESAGDWAMAPLPQWTEGEDAVGFQGGSAVVVTSSAEHPEAAAEFARWMSTSDEAAAAQIEQGQYPASLAGQELTLESDPPLLMPKQEDYWEIAAEITKNTIPEISWGPNVNVASSAFQDAMSKAVTDGTPLRDALTATEDVVVADMEKTGFEVTQK</sequence>
<keyword evidence="2 6" id="KW-0732">Signal</keyword>
<accession>A0ABQ2B5Z4</accession>
<dbReference type="PANTHER" id="PTHR43649">
    <property type="entry name" value="ARABINOSE-BINDING PROTEIN-RELATED"/>
    <property type="match status" value="1"/>
</dbReference>
<feature type="chain" id="PRO_5047204183" evidence="6">
    <location>
        <begin position="20"/>
        <end position="434"/>
    </location>
</feature>
<dbReference type="Gene3D" id="3.40.190.10">
    <property type="entry name" value="Periplasmic binding protein-like II"/>
    <property type="match status" value="1"/>
</dbReference>